<proteinExistence type="predicted"/>
<dbReference type="GO" id="GO:0030286">
    <property type="term" value="C:dynein complex"/>
    <property type="evidence" value="ECO:0007669"/>
    <property type="project" value="InterPro"/>
</dbReference>
<feature type="region of interest" description="Disordered" evidence="2">
    <location>
        <begin position="1472"/>
        <end position="1551"/>
    </location>
</feature>
<dbReference type="InterPro" id="IPR026983">
    <property type="entry name" value="DHC"/>
</dbReference>
<feature type="region of interest" description="Disordered" evidence="2">
    <location>
        <begin position="1911"/>
        <end position="1998"/>
    </location>
</feature>
<dbReference type="Pfam" id="PF12775">
    <property type="entry name" value="AAA_7"/>
    <property type="match status" value="1"/>
</dbReference>
<reference evidence="4" key="1">
    <citation type="submission" date="2023-11" db="EMBL/GenBank/DDBJ databases">
        <title>Genome assemblies of two species of porcelain crab, Petrolisthes cinctipes and Petrolisthes manimaculis (Anomura: Porcellanidae).</title>
        <authorList>
            <person name="Angst P."/>
        </authorList>
    </citation>
    <scope>NUCLEOTIDE SEQUENCE</scope>
    <source>
        <strain evidence="4">PB745_02</strain>
        <tissue evidence="4">Gill</tissue>
    </source>
</reference>
<dbReference type="InterPro" id="IPR041228">
    <property type="entry name" value="Dynein_C"/>
</dbReference>
<feature type="compositionally biased region" description="Acidic residues" evidence="2">
    <location>
        <begin position="1525"/>
        <end position="1545"/>
    </location>
</feature>
<feature type="compositionally biased region" description="Low complexity" evidence="2">
    <location>
        <begin position="1472"/>
        <end position="1490"/>
    </location>
</feature>
<dbReference type="InterPro" id="IPR003593">
    <property type="entry name" value="AAA+_ATPase"/>
</dbReference>
<gene>
    <name evidence="4" type="ORF">Pmani_012837</name>
</gene>
<evidence type="ECO:0000259" key="3">
    <source>
        <dbReference type="SMART" id="SM00382"/>
    </source>
</evidence>
<evidence type="ECO:0000313" key="4">
    <source>
        <dbReference type="EMBL" id="KAK4315961.1"/>
    </source>
</evidence>
<dbReference type="PANTHER" id="PTHR45703:SF36">
    <property type="entry name" value="DYNEIN HEAVY CHAIN, CYTOPLASMIC"/>
    <property type="match status" value="1"/>
</dbReference>
<evidence type="ECO:0000256" key="2">
    <source>
        <dbReference type="SAM" id="MobiDB-lite"/>
    </source>
</evidence>
<dbReference type="EMBL" id="JAWZYT010001061">
    <property type="protein sequence ID" value="KAK4315961.1"/>
    <property type="molecule type" value="Genomic_DNA"/>
</dbReference>
<organism evidence="4 5">
    <name type="scientific">Petrolisthes manimaculis</name>
    <dbReference type="NCBI Taxonomy" id="1843537"/>
    <lineage>
        <taxon>Eukaryota</taxon>
        <taxon>Metazoa</taxon>
        <taxon>Ecdysozoa</taxon>
        <taxon>Arthropoda</taxon>
        <taxon>Crustacea</taxon>
        <taxon>Multicrustacea</taxon>
        <taxon>Malacostraca</taxon>
        <taxon>Eumalacostraca</taxon>
        <taxon>Eucarida</taxon>
        <taxon>Decapoda</taxon>
        <taxon>Pleocyemata</taxon>
        <taxon>Anomura</taxon>
        <taxon>Galatheoidea</taxon>
        <taxon>Porcellanidae</taxon>
        <taxon>Petrolisthes</taxon>
    </lineage>
</organism>
<dbReference type="PANTHER" id="PTHR45703">
    <property type="entry name" value="DYNEIN HEAVY CHAIN"/>
    <property type="match status" value="1"/>
</dbReference>
<feature type="coiled-coil region" evidence="1">
    <location>
        <begin position="802"/>
        <end position="836"/>
    </location>
</feature>
<comment type="caution">
    <text evidence="4">The sequence shown here is derived from an EMBL/GenBank/DDBJ whole genome shotgun (WGS) entry which is preliminary data.</text>
</comment>
<keyword evidence="1" id="KW-0175">Coiled coil</keyword>
<keyword evidence="5" id="KW-1185">Reference proteome</keyword>
<sequence>MAVIENASTSDGEAVWDHRWHPSSTSWVSWLIDPSHYPPTHTHTPFPVTTRAPTPSSISSTHAHTPSPVSTRAHTPASVSDSVQDVSGSTPASHHTTPTADSHRLTWFIQMMINSERPVVVMGGPGSGKSTTTLMALRALHASWRTEVIRVNAGTTTGHLETALLSHVSRAAHDTLAPTTPTILCLDDVGTLLPGSRAGRYLRGVGRDRGLYDTTTRARWMALTRLNLVAVCTVEEGVVAAVGGADDDPWRGWAVYHLAHTEDAAATAITAAVAPLSPLQSHAHNALTHATVLIAERILPLVRRRQEPFAPASAHVLLWQVAATLRVSLSRPPTTTTTTTPSSPTSSSATQDMLTVWLHAVTSHALLPLCLSKVLSSDNPDDSHFVYIIVTAILFTTSYTQSRSDVWEEVQSVMSQSCGGLVRELPPHPPTPLWPPLAPTLTLARPTYTTPKEAARLLSQVEHKRRKGPTEAWVVGQHEGVAEGVSLVVDAVMALLYAHARTAPLLLVVGAATPDTALTLTLAADYLGTKLRSCTTESEVLVALIKKEDGGSGVVVGDDDGGASGGKEDLLTSTTGPSLIHIPNYLLRDADVLRRVLEVTAEEAENHARVCVVTGCRGDFVGGAVSEQLRWAARHGRVVCLPNHTHDHHTQFTLQLMARDKCLQSEGICGHIGIAEFLAGVHTTACCVGTEEGTEGGAGEGTEGGTADGAIITPRPHHHHLLPGVTALLNTIIVFSRLLKERKATINAKTAEVGGALERVRELESHAADLRNTQSDLSTRLTHTQDNIEHMTLTLHQREGDILGSEEEVTKLREEVEVVEQAREELAGEVEEYVEEVKAPLTQVTDEVAKLDIHRIRKLLSRSPISAIQLVFECAVAVMGSADLSWRAVRHATQDDNFCTKLAAVCVPGLKQQVISAVNEKLEQIKMSSEHMARVSDIGGILLQYLRSALFFWQRYHEDIQPRQARVLTLADQKKRLQVEMATKERRMRALKEEAEGLASSLKEEGERVTSLKTQGVAVEEELETVLEVIMQLCPHSERWRKELQEQETLLEQIPGECLLAATRLSYLAPLPPEAEAGLEEAWRSELVTKGLLLLSQTQQQHQEQQQYMRLVSPLTEVEAEVKEALHYYTNRNSLILVRDPSYLVEDFLGVGVWVRAKGVSWVEEALEGLTGQESRNVYLREGHVTLLQALPVLLQALPLPNTGSGGDGDGQVVVVVVTDDCCSSPCPVCSTHTLVNLALHPKGVEQQVAGTLLTEAGTGLGQEVQLAGKAATEARTQRQEAEAALTQTLTSTPRHHLTSPDQLAAFMDLIAKLDEATRNEGERKVKLGTLAEEVGERFSLASRYLTRLHRLTHTLAALHPTYCLPLGLLQERLSQCLASHHDPSHPTDGLLDVVSVCVWETLETRLQLRHRLTVAASLALARLNLARLNLEADNNNHHHDHNDYVRVFLGTVSLAETPWGELLSVRASAAPTAAQTTTQQGQEGTSAVDVEGEDENEEDEDEVKQEDKELEDEEEDEGGKKEESEEEKGEIEKEEEEVEEDKIDEDASPKWIPKECGKKAARKLAWVTGACSSLFPTPSGPLQEEVATQLVAWVTGVTDDVPPVFPPTRPSLQAAREVLLTRYLRQDLLVAALTRLSTLVLGHPATEPQGNGLAQALTLHARGHRTTRKGITDIIQVRCGPGVDPPGLLMATARAAGLPYYKLIFLSLATASQMEVRRRVVMAARRRTWLVLVGGEVASDALHLARDALLALPPSLTTPTIFCILPDHAPPAVVNFESAVVVELERPVSLVCSLAVYLPLAYTSLQEPQHKPSLVVKAAVLVTAYVFALLHARGQHGGCPWVSRPPLTETLLQEAIEASRHLALAPRPASHHLTRILAQVVCGSVLESNLDQHIVSKIFSDHLNDKMLSRVTTPSSRPASSSTRRVMPAVTPSVTPAVTSVTPATTSLTPATTSLAPASTTTTTTTTSTTTTTTSTTTATTTSTGGALASSSRPSPHTPTILLHSLSSGGHLTLPLHLPPDEAVGRVCEGVKRGCEKELLGLPETPHHHHHLTSLLLQSLSTYTHLPWVWVPRWSVLALVEEVRSALGGGALGPVASQVVREVTSETQAWQEEVHLWDTMQDLARRQLHQLQESVKSSVIQPAEGLVLLGRLVAGYLLRPQHQQPPVLVRVEGVVGHHHHEKDEGRAGRANLTKAVTARQVVGRVRRLRQELTQRYAHLRSWAESETPPTTVQLGLLASPGWWLTRLRQAVCTRAHWLLQGSVIYATSAKTPTTERPPQGVFVSGAVLVGGRWSGDRVVVVVVADPDDTHHHQQQQHETPLTLALCVSHAVPPAPVGSEWVPVLESAREPTPLFRALLPCPASLSTRTPLYILLR</sequence>
<feature type="domain" description="AAA+ ATPase" evidence="3">
    <location>
        <begin position="115"/>
        <end position="305"/>
    </location>
</feature>
<name>A0AAE1PWF7_9EUCA</name>
<dbReference type="Pfam" id="PF18199">
    <property type="entry name" value="Dynein_C"/>
    <property type="match status" value="1"/>
</dbReference>
<feature type="compositionally biased region" description="Low complexity" evidence="2">
    <location>
        <begin position="1911"/>
        <end position="1993"/>
    </location>
</feature>
<protein>
    <recommendedName>
        <fullName evidence="3">AAA+ ATPase domain-containing protein</fullName>
    </recommendedName>
</protein>
<evidence type="ECO:0000256" key="1">
    <source>
        <dbReference type="SAM" id="Coils"/>
    </source>
</evidence>
<dbReference type="InterPro" id="IPR027417">
    <property type="entry name" value="P-loop_NTPase"/>
</dbReference>
<feature type="compositionally biased region" description="Polar residues" evidence="2">
    <location>
        <begin position="51"/>
        <end position="73"/>
    </location>
</feature>
<dbReference type="Proteomes" id="UP001292094">
    <property type="component" value="Unassembled WGS sequence"/>
</dbReference>
<dbReference type="SUPFAM" id="SSF52540">
    <property type="entry name" value="P-loop containing nucleoside triphosphate hydrolases"/>
    <property type="match status" value="1"/>
</dbReference>
<dbReference type="GO" id="GO:0045505">
    <property type="term" value="F:dynein intermediate chain binding"/>
    <property type="evidence" value="ECO:0007669"/>
    <property type="project" value="InterPro"/>
</dbReference>
<dbReference type="GO" id="GO:0051959">
    <property type="term" value="F:dynein light intermediate chain binding"/>
    <property type="evidence" value="ECO:0007669"/>
    <property type="project" value="InterPro"/>
</dbReference>
<feature type="region of interest" description="Disordered" evidence="2">
    <location>
        <begin position="42"/>
        <end position="100"/>
    </location>
</feature>
<dbReference type="Gene3D" id="1.20.920.20">
    <property type="match status" value="1"/>
</dbReference>
<feature type="compositionally biased region" description="Polar residues" evidence="2">
    <location>
        <begin position="90"/>
        <end position="100"/>
    </location>
</feature>
<accession>A0AAE1PWF7</accession>
<dbReference type="SMART" id="SM00382">
    <property type="entry name" value="AAA"/>
    <property type="match status" value="1"/>
</dbReference>
<feature type="compositionally biased region" description="Acidic residues" evidence="2">
    <location>
        <begin position="1491"/>
        <end position="1518"/>
    </location>
</feature>
<evidence type="ECO:0000313" key="5">
    <source>
        <dbReference type="Proteomes" id="UP001292094"/>
    </source>
</evidence>
<dbReference type="GO" id="GO:0007018">
    <property type="term" value="P:microtubule-based movement"/>
    <property type="evidence" value="ECO:0007669"/>
    <property type="project" value="InterPro"/>
</dbReference>
<feature type="coiled-coil region" evidence="1">
    <location>
        <begin position="974"/>
        <end position="1008"/>
    </location>
</feature>
<feature type="compositionally biased region" description="Low complexity" evidence="2">
    <location>
        <begin position="78"/>
        <end position="89"/>
    </location>
</feature>
<dbReference type="Gene3D" id="3.40.50.300">
    <property type="entry name" value="P-loop containing nucleotide triphosphate hydrolases"/>
    <property type="match status" value="1"/>
</dbReference>